<sequence length="414" mass="44889">METPDIHVDIDNFMRPNSPACARHDKDEANLHRHHFLDHPGPCTSRLAPATAAPVPSPRPVVHVQMTTAAIPVPGADRPDYGTLTATPLVAPTWPTPLHGHRTIMGMTSRTVFRNHPVQQHRQWDAAPHPKFLGWISSGNGNRLQMAPHLQKHIADRFNMDPTDVRVGAPGPGEGPGLDPIAWIISIPQEQADYLLDIGALNSDDGLLTFYVPYNNPISPFLCTFTGFTIREADAALALAIIGGAIADDPAVARFVRGHRDAFPAPLTTDKAFARFTESVYVLALPLRQSDGTYIAWNVYAHSPTHNEEAFISLQSLLGNLSIFTVWSGTGVVLRRPLYCHLCRSVDHPINICPVAGLPGFMGPTAETIGALKQASRDALLQGRPGKNNQGGNNKGAKGKGKDHEDRKGGNGRK</sequence>
<feature type="compositionally biased region" description="Low complexity" evidence="1">
    <location>
        <begin position="386"/>
        <end position="396"/>
    </location>
</feature>
<evidence type="ECO:0000313" key="3">
    <source>
        <dbReference type="Proteomes" id="UP001221757"/>
    </source>
</evidence>
<proteinExistence type="predicted"/>
<feature type="region of interest" description="Disordered" evidence="1">
    <location>
        <begin position="374"/>
        <end position="414"/>
    </location>
</feature>
<evidence type="ECO:0000313" key="2">
    <source>
        <dbReference type="EMBL" id="KAJ7602900.1"/>
    </source>
</evidence>
<keyword evidence="3" id="KW-1185">Reference proteome</keyword>
<gene>
    <name evidence="2" type="ORF">B0H17DRAFT_1222667</name>
</gene>
<feature type="compositionally biased region" description="Basic and acidic residues" evidence="1">
    <location>
        <begin position="400"/>
        <end position="414"/>
    </location>
</feature>
<comment type="caution">
    <text evidence="2">The sequence shown here is derived from an EMBL/GenBank/DDBJ whole genome shotgun (WGS) entry which is preliminary data.</text>
</comment>
<evidence type="ECO:0000256" key="1">
    <source>
        <dbReference type="SAM" id="MobiDB-lite"/>
    </source>
</evidence>
<dbReference type="Proteomes" id="UP001221757">
    <property type="component" value="Unassembled WGS sequence"/>
</dbReference>
<protein>
    <submittedName>
        <fullName evidence="2">Uncharacterized protein</fullName>
    </submittedName>
</protein>
<organism evidence="2 3">
    <name type="scientific">Mycena rosella</name>
    <name type="common">Pink bonnet</name>
    <name type="synonym">Agaricus rosellus</name>
    <dbReference type="NCBI Taxonomy" id="1033263"/>
    <lineage>
        <taxon>Eukaryota</taxon>
        <taxon>Fungi</taxon>
        <taxon>Dikarya</taxon>
        <taxon>Basidiomycota</taxon>
        <taxon>Agaricomycotina</taxon>
        <taxon>Agaricomycetes</taxon>
        <taxon>Agaricomycetidae</taxon>
        <taxon>Agaricales</taxon>
        <taxon>Marasmiineae</taxon>
        <taxon>Mycenaceae</taxon>
        <taxon>Mycena</taxon>
    </lineage>
</organism>
<dbReference type="EMBL" id="JARKIE010001352">
    <property type="protein sequence ID" value="KAJ7602900.1"/>
    <property type="molecule type" value="Genomic_DNA"/>
</dbReference>
<name>A0AAD7AXG2_MYCRO</name>
<accession>A0AAD7AXG2</accession>
<reference evidence="2" key="1">
    <citation type="submission" date="2023-03" db="EMBL/GenBank/DDBJ databases">
        <title>Massive genome expansion in bonnet fungi (Mycena s.s.) driven by repeated elements and novel gene families across ecological guilds.</title>
        <authorList>
            <consortium name="Lawrence Berkeley National Laboratory"/>
            <person name="Harder C.B."/>
            <person name="Miyauchi S."/>
            <person name="Viragh M."/>
            <person name="Kuo A."/>
            <person name="Thoen E."/>
            <person name="Andreopoulos B."/>
            <person name="Lu D."/>
            <person name="Skrede I."/>
            <person name="Drula E."/>
            <person name="Henrissat B."/>
            <person name="Morin E."/>
            <person name="Kohler A."/>
            <person name="Barry K."/>
            <person name="LaButti K."/>
            <person name="Morin E."/>
            <person name="Salamov A."/>
            <person name="Lipzen A."/>
            <person name="Mereny Z."/>
            <person name="Hegedus B."/>
            <person name="Baldrian P."/>
            <person name="Stursova M."/>
            <person name="Weitz H."/>
            <person name="Taylor A."/>
            <person name="Grigoriev I.V."/>
            <person name="Nagy L.G."/>
            <person name="Martin F."/>
            <person name="Kauserud H."/>
        </authorList>
    </citation>
    <scope>NUCLEOTIDE SEQUENCE</scope>
    <source>
        <strain evidence="2">CBHHK067</strain>
    </source>
</reference>
<dbReference type="AlphaFoldDB" id="A0AAD7AXG2"/>